<keyword evidence="3 8" id="KW-0813">Transport</keyword>
<comment type="subcellular location">
    <subcellularLocation>
        <location evidence="1">Cell membrane</location>
        <topology evidence="1">Multi-pass membrane protein</topology>
    </subcellularLocation>
</comment>
<feature type="transmembrane region" description="Helical" evidence="9">
    <location>
        <begin position="124"/>
        <end position="142"/>
    </location>
</feature>
<evidence type="ECO:0000256" key="4">
    <source>
        <dbReference type="ARBA" id="ARBA00022475"/>
    </source>
</evidence>
<keyword evidence="5 8" id="KW-0812">Transmembrane</keyword>
<dbReference type="WBParaSite" id="ACRNAN_Path_985.g3787.t1">
    <property type="protein sequence ID" value="ACRNAN_Path_985.g3787.t1"/>
    <property type="gene ID" value="ACRNAN_Path_985.g3787"/>
</dbReference>
<dbReference type="InterPro" id="IPR034294">
    <property type="entry name" value="Aquaporin_transptr"/>
</dbReference>
<evidence type="ECO:0000313" key="11">
    <source>
        <dbReference type="WBParaSite" id="ACRNAN_Path_985.g3787.t1"/>
    </source>
</evidence>
<evidence type="ECO:0000256" key="9">
    <source>
        <dbReference type="SAM" id="Phobius"/>
    </source>
</evidence>
<evidence type="ECO:0000256" key="6">
    <source>
        <dbReference type="ARBA" id="ARBA00022989"/>
    </source>
</evidence>
<dbReference type="Gene3D" id="1.20.1080.10">
    <property type="entry name" value="Glycerol uptake facilitator protein"/>
    <property type="match status" value="1"/>
</dbReference>
<protein>
    <submittedName>
        <fullName evidence="11">Uncharacterized protein</fullName>
    </submittedName>
</protein>
<evidence type="ECO:0000313" key="10">
    <source>
        <dbReference type="Proteomes" id="UP000887540"/>
    </source>
</evidence>
<dbReference type="PANTHER" id="PTHR19139">
    <property type="entry name" value="AQUAPORIN TRANSPORTER"/>
    <property type="match status" value="1"/>
</dbReference>
<feature type="transmembrane region" description="Helical" evidence="9">
    <location>
        <begin position="38"/>
        <end position="58"/>
    </location>
</feature>
<feature type="transmembrane region" description="Helical" evidence="9">
    <location>
        <begin position="172"/>
        <end position="195"/>
    </location>
</feature>
<reference evidence="11" key="1">
    <citation type="submission" date="2022-11" db="UniProtKB">
        <authorList>
            <consortium name="WormBaseParasite"/>
        </authorList>
    </citation>
    <scope>IDENTIFICATION</scope>
</reference>
<comment type="similarity">
    <text evidence="2 8">Belongs to the MIP/aquaporin (TC 1.A.8) family.</text>
</comment>
<sequence length="211" mass="24084">MDGLTLIVIMITFYDDIRYPHLNPAITLSSCLTLDTKIILGLGLIFVQFFGAFFGALLTRAVMKSSAFINTFVSLGLLTRNLEFRPEDDSEVFANRFQMFLMETILTFMLTFSHTMISQENQEIYLPINVGVARAITAYIGLHSFSQSVNLARMLANNIIAAIFALDDHVWRFFYIFVFAAIVGPVFSAGFFWLLRYSRMDRAHERTTIEN</sequence>
<evidence type="ECO:0000256" key="5">
    <source>
        <dbReference type="ARBA" id="ARBA00022692"/>
    </source>
</evidence>
<dbReference type="GO" id="GO:0005886">
    <property type="term" value="C:plasma membrane"/>
    <property type="evidence" value="ECO:0007669"/>
    <property type="project" value="UniProtKB-SubCell"/>
</dbReference>
<evidence type="ECO:0000256" key="8">
    <source>
        <dbReference type="RuleBase" id="RU000477"/>
    </source>
</evidence>
<name>A0A914CEX0_9BILA</name>
<dbReference type="Proteomes" id="UP000887540">
    <property type="component" value="Unplaced"/>
</dbReference>
<evidence type="ECO:0000256" key="7">
    <source>
        <dbReference type="ARBA" id="ARBA00023136"/>
    </source>
</evidence>
<evidence type="ECO:0000256" key="2">
    <source>
        <dbReference type="ARBA" id="ARBA00006175"/>
    </source>
</evidence>
<dbReference type="SUPFAM" id="SSF81338">
    <property type="entry name" value="Aquaporin-like"/>
    <property type="match status" value="1"/>
</dbReference>
<dbReference type="PROSITE" id="PS00221">
    <property type="entry name" value="MIP"/>
    <property type="match status" value="1"/>
</dbReference>
<keyword evidence="10" id="KW-1185">Reference proteome</keyword>
<keyword evidence="4" id="KW-1003">Cell membrane</keyword>
<organism evidence="10 11">
    <name type="scientific">Acrobeloides nanus</name>
    <dbReference type="NCBI Taxonomy" id="290746"/>
    <lineage>
        <taxon>Eukaryota</taxon>
        <taxon>Metazoa</taxon>
        <taxon>Ecdysozoa</taxon>
        <taxon>Nematoda</taxon>
        <taxon>Chromadorea</taxon>
        <taxon>Rhabditida</taxon>
        <taxon>Tylenchina</taxon>
        <taxon>Cephalobomorpha</taxon>
        <taxon>Cephaloboidea</taxon>
        <taxon>Cephalobidae</taxon>
        <taxon>Acrobeloides</taxon>
    </lineage>
</organism>
<dbReference type="InterPro" id="IPR000425">
    <property type="entry name" value="MIP"/>
</dbReference>
<dbReference type="GO" id="GO:0015250">
    <property type="term" value="F:water channel activity"/>
    <property type="evidence" value="ECO:0007669"/>
    <property type="project" value="TreeGrafter"/>
</dbReference>
<keyword evidence="6 9" id="KW-1133">Transmembrane helix</keyword>
<evidence type="ECO:0000256" key="3">
    <source>
        <dbReference type="ARBA" id="ARBA00022448"/>
    </source>
</evidence>
<dbReference type="PRINTS" id="PR00783">
    <property type="entry name" value="MINTRINSICP"/>
</dbReference>
<dbReference type="InterPro" id="IPR023271">
    <property type="entry name" value="Aquaporin-like"/>
</dbReference>
<evidence type="ECO:0000256" key="1">
    <source>
        <dbReference type="ARBA" id="ARBA00004651"/>
    </source>
</evidence>
<dbReference type="AlphaFoldDB" id="A0A914CEX0"/>
<dbReference type="Pfam" id="PF00230">
    <property type="entry name" value="MIP"/>
    <property type="match status" value="1"/>
</dbReference>
<keyword evidence="7 9" id="KW-0472">Membrane</keyword>
<accession>A0A914CEX0</accession>
<dbReference type="InterPro" id="IPR022357">
    <property type="entry name" value="MIP_CS"/>
</dbReference>
<dbReference type="PANTHER" id="PTHR19139:SF199">
    <property type="entry name" value="MIP17260P"/>
    <property type="match status" value="1"/>
</dbReference>
<proteinExistence type="inferred from homology"/>